<evidence type="ECO:0000313" key="5">
    <source>
        <dbReference type="EMBL" id="TDP38669.1"/>
    </source>
</evidence>
<dbReference type="InterPro" id="IPR050090">
    <property type="entry name" value="Tyrosine_recombinase_XerCD"/>
</dbReference>
<reference evidence="5 6" key="1">
    <citation type="submission" date="2019-03" db="EMBL/GenBank/DDBJ databases">
        <title>Genomic Encyclopedia of Type Strains, Phase IV (KMG-IV): sequencing the most valuable type-strain genomes for metagenomic binning, comparative biology and taxonomic classification.</title>
        <authorList>
            <person name="Goeker M."/>
        </authorList>
    </citation>
    <scope>NUCLEOTIDE SEQUENCE [LARGE SCALE GENOMIC DNA]</scope>
    <source>
        <strain evidence="5 6">DSM 44496</strain>
    </source>
</reference>
<dbReference type="EMBL" id="SNXK01000003">
    <property type="protein sequence ID" value="TDP38669.1"/>
    <property type="molecule type" value="Genomic_DNA"/>
</dbReference>
<dbReference type="RefSeq" id="WP_067486616.1">
    <property type="nucleotide sequence ID" value="NZ_JBHXPO010000006.1"/>
</dbReference>
<keyword evidence="2" id="KW-0238">DNA-binding</keyword>
<comment type="similarity">
    <text evidence="1">Belongs to the 'phage' integrase family.</text>
</comment>
<dbReference type="PANTHER" id="PTHR30349">
    <property type="entry name" value="PHAGE INTEGRASE-RELATED"/>
    <property type="match status" value="1"/>
</dbReference>
<dbReference type="CDD" id="cd01189">
    <property type="entry name" value="INT_ICEBs1_C_like"/>
    <property type="match status" value="1"/>
</dbReference>
<keyword evidence="3" id="KW-0233">DNA recombination</keyword>
<dbReference type="Gene3D" id="1.10.443.10">
    <property type="entry name" value="Intergrase catalytic core"/>
    <property type="match status" value="1"/>
</dbReference>
<name>A0A4R6PP62_NOCIG</name>
<organism evidence="5 6">
    <name type="scientific">Nocardia ignorata</name>
    <dbReference type="NCBI Taxonomy" id="145285"/>
    <lineage>
        <taxon>Bacteria</taxon>
        <taxon>Bacillati</taxon>
        <taxon>Actinomycetota</taxon>
        <taxon>Actinomycetes</taxon>
        <taxon>Mycobacteriales</taxon>
        <taxon>Nocardiaceae</taxon>
        <taxon>Nocardia</taxon>
    </lineage>
</organism>
<dbReference type="GO" id="GO:0015074">
    <property type="term" value="P:DNA integration"/>
    <property type="evidence" value="ECO:0007669"/>
    <property type="project" value="InterPro"/>
</dbReference>
<dbReference type="GO" id="GO:0006310">
    <property type="term" value="P:DNA recombination"/>
    <property type="evidence" value="ECO:0007669"/>
    <property type="project" value="UniProtKB-KW"/>
</dbReference>
<dbReference type="InterPro" id="IPR002104">
    <property type="entry name" value="Integrase_catalytic"/>
</dbReference>
<feature type="domain" description="Tyr recombinase" evidence="4">
    <location>
        <begin position="188"/>
        <end position="380"/>
    </location>
</feature>
<evidence type="ECO:0000313" key="6">
    <source>
        <dbReference type="Proteomes" id="UP000295087"/>
    </source>
</evidence>
<sequence length="405" mass="45716">MASIQVREIMMGPRGGPKKKVKRYIVRWEDQNGIPDSKTFDKRGRFDIPDTAEYFKSKIEAKLRDGEYVNPDLGKQNIKSYAEKWRDRARKDGTFKARQQFINNLGPLAKLGLAQIQRSDIRDWTDLLLTGRPWCKGKSVQLSTASLYLQHLTTLLQIAVDDELIVKNAARKFRLDGDDYEEGLKGPTATELLTPQLISRVREHASETVSIMILLSALTGLRVSEVAGLRVQDVNFVRRELNVVQQAARSPKKEPITPKTKSSRRTIPLSKSAVETLAAYLADDAHSRGPGELIFAAPRGGRWYATLLGGNFRRACDKAGLGTGWSWHDLRHYFASRLIFKGRDVKTVSELLGHSSPNMTWKVYVHLWPGQEDALREDMDEALQDITAKRWDENGMASDLRAEAA</sequence>
<dbReference type="InterPro" id="IPR013762">
    <property type="entry name" value="Integrase-like_cat_sf"/>
</dbReference>
<dbReference type="SUPFAM" id="SSF56349">
    <property type="entry name" value="DNA breaking-rejoining enzymes"/>
    <property type="match status" value="1"/>
</dbReference>
<accession>A0A4R6PP62</accession>
<evidence type="ECO:0000259" key="4">
    <source>
        <dbReference type="PROSITE" id="PS51898"/>
    </source>
</evidence>
<dbReference type="PANTHER" id="PTHR30349:SF64">
    <property type="entry name" value="PROPHAGE INTEGRASE INTD-RELATED"/>
    <property type="match status" value="1"/>
</dbReference>
<dbReference type="InterPro" id="IPR011010">
    <property type="entry name" value="DNA_brk_join_enz"/>
</dbReference>
<gene>
    <name evidence="5" type="ORF">DFR75_103326</name>
</gene>
<dbReference type="AlphaFoldDB" id="A0A4R6PP62"/>
<proteinExistence type="inferred from homology"/>
<dbReference type="Proteomes" id="UP000295087">
    <property type="component" value="Unassembled WGS sequence"/>
</dbReference>
<comment type="caution">
    <text evidence="5">The sequence shown here is derived from an EMBL/GenBank/DDBJ whole genome shotgun (WGS) entry which is preliminary data.</text>
</comment>
<evidence type="ECO:0000256" key="2">
    <source>
        <dbReference type="ARBA" id="ARBA00023125"/>
    </source>
</evidence>
<dbReference type="InterPro" id="IPR010998">
    <property type="entry name" value="Integrase_recombinase_N"/>
</dbReference>
<dbReference type="PROSITE" id="PS51898">
    <property type="entry name" value="TYR_RECOMBINASE"/>
    <property type="match status" value="1"/>
</dbReference>
<dbReference type="Gene3D" id="1.10.150.130">
    <property type="match status" value="1"/>
</dbReference>
<evidence type="ECO:0000256" key="1">
    <source>
        <dbReference type="ARBA" id="ARBA00008857"/>
    </source>
</evidence>
<dbReference type="GO" id="GO:0003677">
    <property type="term" value="F:DNA binding"/>
    <property type="evidence" value="ECO:0007669"/>
    <property type="project" value="UniProtKB-KW"/>
</dbReference>
<protein>
    <submittedName>
        <fullName evidence="5">Site-specific recombinase XerD</fullName>
    </submittedName>
</protein>
<keyword evidence="6" id="KW-1185">Reference proteome</keyword>
<evidence type="ECO:0000256" key="3">
    <source>
        <dbReference type="ARBA" id="ARBA00023172"/>
    </source>
</evidence>
<dbReference type="Pfam" id="PF00589">
    <property type="entry name" value="Phage_integrase"/>
    <property type="match status" value="1"/>
</dbReference>